<dbReference type="GO" id="GO:0007034">
    <property type="term" value="P:vacuolar transport"/>
    <property type="evidence" value="ECO:0007669"/>
    <property type="project" value="TreeGrafter"/>
</dbReference>
<keyword evidence="5" id="KW-1185">Reference proteome</keyword>
<comment type="caution">
    <text evidence="4">The sequence shown here is derived from an EMBL/GenBank/DDBJ whole genome shotgun (WGS) entry which is preliminary data.</text>
</comment>
<feature type="compositionally biased region" description="Low complexity" evidence="2">
    <location>
        <begin position="758"/>
        <end position="794"/>
    </location>
</feature>
<dbReference type="GO" id="GO:0005794">
    <property type="term" value="C:Golgi apparatus"/>
    <property type="evidence" value="ECO:0007669"/>
    <property type="project" value="TreeGrafter"/>
</dbReference>
<dbReference type="GO" id="GO:0005770">
    <property type="term" value="C:late endosome"/>
    <property type="evidence" value="ECO:0007669"/>
    <property type="project" value="TreeGrafter"/>
</dbReference>
<dbReference type="PANTHER" id="PTHR21481">
    <property type="entry name" value="PROTEIN CLEC16A"/>
    <property type="match status" value="1"/>
</dbReference>
<dbReference type="Proteomes" id="UP000075714">
    <property type="component" value="Unassembled WGS sequence"/>
</dbReference>
<organism evidence="4 5">
    <name type="scientific">Gonium pectorale</name>
    <name type="common">Green alga</name>
    <dbReference type="NCBI Taxonomy" id="33097"/>
    <lineage>
        <taxon>Eukaryota</taxon>
        <taxon>Viridiplantae</taxon>
        <taxon>Chlorophyta</taxon>
        <taxon>core chlorophytes</taxon>
        <taxon>Chlorophyceae</taxon>
        <taxon>CS clade</taxon>
        <taxon>Chlamydomonadales</taxon>
        <taxon>Volvocaceae</taxon>
        <taxon>Gonium</taxon>
    </lineage>
</organism>
<feature type="region of interest" description="Disordered" evidence="2">
    <location>
        <begin position="732"/>
        <end position="809"/>
    </location>
</feature>
<evidence type="ECO:0000259" key="3">
    <source>
        <dbReference type="Pfam" id="PF09758"/>
    </source>
</evidence>
<feature type="domain" description="FPL" evidence="3">
    <location>
        <begin position="56"/>
        <end position="207"/>
    </location>
</feature>
<sequence length="1083" mass="115220">MFESLLKKPFWQSLFTGTVGSGRTKFTFEELRSLNDVLIKNQVVTEANRALVVETIRSIAEFMIWGDQNEPRIFDFFLENNIMHYLHRVLQQPANRSGDVAKQVLQTLSIIIQNIRSETGTYFLFSNNHINNIVEIRFDFEDEEVLGYYISFLKTISLKLNVRTVQFFFDRRDSEYTFPLYSEAVKFAHHKEGMVRAGVRTLTLNVYSVADPYIREYVCRPPAMAYLVDMAGYIADQIKILDKRMAAAEGFNAQVLSSLDSQLAEVEDMISYTADMLATAHPKFAHLAAQQLWASLVGPMLLRPLVEYGGKATGHSAAAAHRASGGGAPVSPARTPVRVACSLYCLERIFVLISYPPLLHNLALALMDPRAGHPSCRAVLAALLRSEDHRAVPAALRCLVALVNNRHMAPEVMALLGLVPRSRATDLHAACTAADCAACRLREQLPPQPEGTTGQSTLTDPLAEHPQAVSTSAGSSAGAGQLFWYHIKWTRLEGPALGGAERQGSGGDGESSEAAGGSSADVDATGEGQAPAAEGDAPASTRVAEEHDLLGLGSDGAAAGPLSGAPLPKLIELKPETPLKYSVAEERAAAERRAAAAALPAVDLLGLDEPDPLHQVETQQRPTDLEPQQPDGPPCAAHGRPAALATSTDLLDALFALLSMQMLPVPGLWNAGLLLGQLYPRAEERRALLEQLAKHEGAASVAAAAACAPQADAATGLADQFADLLGVGNGSHGDDTGTASGGAPVLSGTPDADTEAVAVPDGSGSAAPAPAEAGPSTAEAAAAPSSAVAASEPVSEPHPLDPSSTAGWACELSSSQREALRAASVAAASAVLDEVGGMWCDALVAMLALEWPAAHDAVSRPSLRTGAETLMAGPHLYPRQQARTLTGHTRNDQGLSGSAVAALHSYHAVSRLVALLHLHDLMRRGATSRRPPPACPMPPNGELDGREWDVAEGQEVELQAGSAIPCIVSFSPGQEKRVYFAAAGPALRRVEHYLHDPQSVAKWLHVHVRPSVRGLLRLLRSAAAGRKGGLLGALRHLVDGHWVLAFPDAERSSNARQLVEQAAHRLRALYCELLSPLLGSVMD</sequence>
<feature type="region of interest" description="Disordered" evidence="2">
    <location>
        <begin position="496"/>
        <end position="541"/>
    </location>
</feature>
<feature type="compositionally biased region" description="Low complexity" evidence="2">
    <location>
        <begin position="512"/>
        <end position="521"/>
    </location>
</feature>
<protein>
    <recommendedName>
        <fullName evidence="3">FPL domain-containing protein</fullName>
    </recommendedName>
</protein>
<proteinExistence type="predicted"/>
<accession>A0A150GCG7</accession>
<evidence type="ECO:0000313" key="4">
    <source>
        <dbReference type="EMBL" id="KXZ47463.1"/>
    </source>
</evidence>
<dbReference type="PANTHER" id="PTHR21481:SF0">
    <property type="entry name" value="PROTEIN CLEC16A"/>
    <property type="match status" value="1"/>
</dbReference>
<keyword evidence="1" id="KW-0072">Autophagy</keyword>
<dbReference type="EMBL" id="LSYV01000036">
    <property type="protein sequence ID" value="KXZ47463.1"/>
    <property type="molecule type" value="Genomic_DNA"/>
</dbReference>
<dbReference type="Pfam" id="PF09758">
    <property type="entry name" value="FPL"/>
    <property type="match status" value="1"/>
</dbReference>
<dbReference type="InterPro" id="IPR039272">
    <property type="entry name" value="CLEC16A/TT9"/>
</dbReference>
<dbReference type="InterPro" id="IPR019155">
    <property type="entry name" value="CLEC16A/TT9_N"/>
</dbReference>
<dbReference type="GO" id="GO:1901096">
    <property type="term" value="P:regulation of autophagosome maturation"/>
    <property type="evidence" value="ECO:0007669"/>
    <property type="project" value="TreeGrafter"/>
</dbReference>
<dbReference type="GO" id="GO:0016197">
    <property type="term" value="P:endosomal transport"/>
    <property type="evidence" value="ECO:0007669"/>
    <property type="project" value="TreeGrafter"/>
</dbReference>
<gene>
    <name evidence="4" type="ORF">GPECTOR_35g901</name>
</gene>
<dbReference type="AlphaFoldDB" id="A0A150GCG7"/>
<feature type="region of interest" description="Disordered" evidence="2">
    <location>
        <begin position="618"/>
        <end position="640"/>
    </location>
</feature>
<evidence type="ECO:0000256" key="2">
    <source>
        <dbReference type="SAM" id="MobiDB-lite"/>
    </source>
</evidence>
<name>A0A150GCG7_GONPE</name>
<dbReference type="GO" id="GO:0006914">
    <property type="term" value="P:autophagy"/>
    <property type="evidence" value="ECO:0007669"/>
    <property type="project" value="UniProtKB-KW"/>
</dbReference>
<dbReference type="OrthoDB" id="294052at2759"/>
<evidence type="ECO:0000313" key="5">
    <source>
        <dbReference type="Proteomes" id="UP000075714"/>
    </source>
</evidence>
<dbReference type="STRING" id="33097.A0A150GCG7"/>
<reference evidence="5" key="1">
    <citation type="journal article" date="2016" name="Nat. Commun.">
        <title>The Gonium pectorale genome demonstrates co-option of cell cycle regulation during the evolution of multicellularity.</title>
        <authorList>
            <person name="Hanschen E.R."/>
            <person name="Marriage T.N."/>
            <person name="Ferris P.J."/>
            <person name="Hamaji T."/>
            <person name="Toyoda A."/>
            <person name="Fujiyama A."/>
            <person name="Neme R."/>
            <person name="Noguchi H."/>
            <person name="Minakuchi Y."/>
            <person name="Suzuki M."/>
            <person name="Kawai-Toyooka H."/>
            <person name="Smith D.R."/>
            <person name="Sparks H."/>
            <person name="Anderson J."/>
            <person name="Bakaric R."/>
            <person name="Luria V."/>
            <person name="Karger A."/>
            <person name="Kirschner M.W."/>
            <person name="Durand P.M."/>
            <person name="Michod R.E."/>
            <person name="Nozaki H."/>
            <person name="Olson B.J."/>
        </authorList>
    </citation>
    <scope>NUCLEOTIDE SEQUENCE [LARGE SCALE GENOMIC DNA]</scope>
    <source>
        <strain evidence="5">NIES-2863</strain>
    </source>
</reference>
<evidence type="ECO:0000256" key="1">
    <source>
        <dbReference type="ARBA" id="ARBA00023006"/>
    </source>
</evidence>